<evidence type="ECO:0000256" key="4">
    <source>
        <dbReference type="RuleBase" id="RU362005"/>
    </source>
</evidence>
<evidence type="ECO:0000313" key="6">
    <source>
        <dbReference type="EMBL" id="CAF0762946.1"/>
    </source>
</evidence>
<comment type="caution">
    <text evidence="6">The sequence shown here is derived from an EMBL/GenBank/DDBJ whole genome shotgun (WGS) entry which is preliminary data.</text>
</comment>
<dbReference type="SMART" id="SM01376">
    <property type="entry name" value="eIF-5a"/>
    <property type="match status" value="1"/>
</dbReference>
<dbReference type="InterPro" id="IPR048670">
    <property type="entry name" value="IF5A-like_N"/>
</dbReference>
<dbReference type="AlphaFoldDB" id="A0A813Q749"/>
<comment type="function">
    <text evidence="4">Translation factor that promotes translation elongation and termination, particularly upon ribosome stalling at specific amino acid sequence contexts. Binds between the exit (E) and peptidyl (P) site of the ribosome and promotes rescue of stalled ribosome: specifically required for efficient translation of polyproline-containing peptides as well as other motifs that stall the ribosome. Acts as ribosome quality control (RQC) cofactor by joining the RQC complex to facilitate peptidyl transfer during CAT tailing step.</text>
</comment>
<dbReference type="Gene3D" id="2.30.30.30">
    <property type="match status" value="1"/>
</dbReference>
<dbReference type="GO" id="GO:0003746">
    <property type="term" value="F:translation elongation factor activity"/>
    <property type="evidence" value="ECO:0007669"/>
    <property type="project" value="UniProtKB-UniRule"/>
</dbReference>
<evidence type="ECO:0000256" key="2">
    <source>
        <dbReference type="ARBA" id="ARBA00022917"/>
    </source>
</evidence>
<dbReference type="GO" id="GO:0045901">
    <property type="term" value="P:positive regulation of translational elongation"/>
    <property type="evidence" value="ECO:0007669"/>
    <property type="project" value="UniProtKB-UniRule"/>
</dbReference>
<proteinExistence type="inferred from homology"/>
<dbReference type="InterPro" id="IPR014722">
    <property type="entry name" value="Rib_uL2_dom2"/>
</dbReference>
<dbReference type="Proteomes" id="UP000663845">
    <property type="component" value="Unassembled WGS sequence"/>
</dbReference>
<organism evidence="6 8">
    <name type="scientific">Adineta steineri</name>
    <dbReference type="NCBI Taxonomy" id="433720"/>
    <lineage>
        <taxon>Eukaryota</taxon>
        <taxon>Metazoa</taxon>
        <taxon>Spiralia</taxon>
        <taxon>Gnathifera</taxon>
        <taxon>Rotifera</taxon>
        <taxon>Eurotatoria</taxon>
        <taxon>Bdelloidea</taxon>
        <taxon>Adinetida</taxon>
        <taxon>Adinetidae</taxon>
        <taxon>Adineta</taxon>
    </lineage>
</organism>
<evidence type="ECO:0000313" key="8">
    <source>
        <dbReference type="Proteomes" id="UP000663845"/>
    </source>
</evidence>
<dbReference type="FunFam" id="2.40.50.140:FF:000034">
    <property type="entry name" value="Eukaryotic translation initiation factor 5A"/>
    <property type="match status" value="1"/>
</dbReference>
<keyword evidence="2 4" id="KW-0648">Protein biosynthesis</keyword>
<dbReference type="NCBIfam" id="TIGR00037">
    <property type="entry name" value="eIF_5A"/>
    <property type="match status" value="1"/>
</dbReference>
<dbReference type="Gene3D" id="2.40.50.140">
    <property type="entry name" value="Nucleic acid-binding proteins"/>
    <property type="match status" value="1"/>
</dbReference>
<reference evidence="6" key="1">
    <citation type="submission" date="2021-02" db="EMBL/GenBank/DDBJ databases">
        <authorList>
            <person name="Nowell W R."/>
        </authorList>
    </citation>
    <scope>NUCLEOTIDE SEQUENCE</scope>
</reference>
<dbReference type="PANTHER" id="PTHR11673">
    <property type="entry name" value="TRANSLATION INITIATION FACTOR 5A FAMILY MEMBER"/>
    <property type="match status" value="1"/>
</dbReference>
<dbReference type="InterPro" id="IPR012340">
    <property type="entry name" value="NA-bd_OB-fold"/>
</dbReference>
<dbReference type="GO" id="GO:0003723">
    <property type="term" value="F:RNA binding"/>
    <property type="evidence" value="ECO:0007669"/>
    <property type="project" value="InterPro"/>
</dbReference>
<dbReference type="EMBL" id="CAJNOG010000017">
    <property type="protein sequence ID" value="CAF0762946.1"/>
    <property type="molecule type" value="Genomic_DNA"/>
</dbReference>
<feature type="domain" description="Translation initiation factor 5A C-terminal" evidence="5">
    <location>
        <begin position="91"/>
        <end position="162"/>
    </location>
</feature>
<evidence type="ECO:0000313" key="7">
    <source>
        <dbReference type="EMBL" id="CAF3795196.1"/>
    </source>
</evidence>
<name>A0A813Q749_9BILA</name>
<dbReference type="PIRSF" id="PIRSF003025">
    <property type="entry name" value="eIF5A"/>
    <property type="match status" value="1"/>
</dbReference>
<comment type="PTM">
    <text evidence="4">eIF-5A seems to be the only eukaryotic protein to have a hypusine residue which is a post-translational modification of a lysine by the addition of a butylamino group.</text>
</comment>
<accession>A0A813Q749</accession>
<protein>
    <recommendedName>
        <fullName evidence="4">Eukaryotic translation initiation factor 5A</fullName>
        <shortName evidence="4">eIF-5A</shortName>
    </recommendedName>
</protein>
<dbReference type="Pfam" id="PF01287">
    <property type="entry name" value="eIF-5a"/>
    <property type="match status" value="1"/>
</dbReference>
<dbReference type="Proteomes" id="UP000663844">
    <property type="component" value="Unassembled WGS sequence"/>
</dbReference>
<dbReference type="InterPro" id="IPR020189">
    <property type="entry name" value="IF5A_C"/>
</dbReference>
<dbReference type="GO" id="GO:0043022">
    <property type="term" value="F:ribosome binding"/>
    <property type="evidence" value="ECO:0007669"/>
    <property type="project" value="UniProtKB-UniRule"/>
</dbReference>
<dbReference type="GO" id="GO:0045905">
    <property type="term" value="P:positive regulation of translational termination"/>
    <property type="evidence" value="ECO:0007669"/>
    <property type="project" value="UniProtKB-UniRule"/>
</dbReference>
<evidence type="ECO:0000256" key="3">
    <source>
        <dbReference type="ARBA" id="ARBA00023071"/>
    </source>
</evidence>
<dbReference type="SUPFAM" id="SSF50104">
    <property type="entry name" value="Translation proteins SH3-like domain"/>
    <property type="match status" value="1"/>
</dbReference>
<dbReference type="EMBL" id="CAJOAZ010001295">
    <property type="protein sequence ID" value="CAF3795196.1"/>
    <property type="molecule type" value="Genomic_DNA"/>
</dbReference>
<gene>
    <name evidence="6" type="ORF">JYZ213_LOCUS3169</name>
    <name evidence="7" type="ORF">OXD698_LOCUS17920</name>
</gene>
<sequence>MTSLDFNFAEPIASYNDSIDPSMDTSPQDVGSIKKSDFVVLNGRPLKVVEVTHSQPGKHGHTKVHMVGIDIFTDRRYEDVRPTGHMIQVPKVTRKDYIVIQIAADGYVTLLDDDTCATRSDIRLKQGSDVARRMLDKYNEGNDQIKVSVLKALGEEQIMAFKMVA</sequence>
<dbReference type="InterPro" id="IPR008991">
    <property type="entry name" value="Translation_prot_SH3-like_sf"/>
</dbReference>
<dbReference type="InterPro" id="IPR001884">
    <property type="entry name" value="IF5A-like"/>
</dbReference>
<comment type="similarity">
    <text evidence="1 4">Belongs to the eIF-5A family.</text>
</comment>
<dbReference type="Pfam" id="PF21485">
    <property type="entry name" value="IF5A-like_N"/>
    <property type="match status" value="1"/>
</dbReference>
<evidence type="ECO:0000259" key="5">
    <source>
        <dbReference type="SMART" id="SM01376"/>
    </source>
</evidence>
<keyword evidence="3 4" id="KW-0385">Hypusine</keyword>
<dbReference type="SUPFAM" id="SSF50249">
    <property type="entry name" value="Nucleic acid-binding proteins"/>
    <property type="match status" value="1"/>
</dbReference>
<evidence type="ECO:0000256" key="1">
    <source>
        <dbReference type="ARBA" id="ARBA00006016"/>
    </source>
</evidence>